<evidence type="ECO:0000313" key="4">
    <source>
        <dbReference type="Proteomes" id="UP001500325"/>
    </source>
</evidence>
<dbReference type="PROSITE" id="PS50076">
    <property type="entry name" value="DNAJ_2"/>
    <property type="match status" value="1"/>
</dbReference>
<dbReference type="InterPro" id="IPR036869">
    <property type="entry name" value="J_dom_sf"/>
</dbReference>
<feature type="domain" description="J" evidence="2">
    <location>
        <begin position="10"/>
        <end position="80"/>
    </location>
</feature>
<organism evidence="3 4">
    <name type="scientific">Pseudonocardia yuanmonensis</name>
    <dbReference type="NCBI Taxonomy" id="1095914"/>
    <lineage>
        <taxon>Bacteria</taxon>
        <taxon>Bacillati</taxon>
        <taxon>Actinomycetota</taxon>
        <taxon>Actinomycetes</taxon>
        <taxon>Pseudonocardiales</taxon>
        <taxon>Pseudonocardiaceae</taxon>
        <taxon>Pseudonocardia</taxon>
    </lineage>
</organism>
<protein>
    <recommendedName>
        <fullName evidence="2">J domain-containing protein</fullName>
    </recommendedName>
</protein>
<reference evidence="4" key="1">
    <citation type="journal article" date="2019" name="Int. J. Syst. Evol. Microbiol.">
        <title>The Global Catalogue of Microorganisms (GCM) 10K type strain sequencing project: providing services to taxonomists for standard genome sequencing and annotation.</title>
        <authorList>
            <consortium name="The Broad Institute Genomics Platform"/>
            <consortium name="The Broad Institute Genome Sequencing Center for Infectious Disease"/>
            <person name="Wu L."/>
            <person name="Ma J."/>
        </authorList>
    </citation>
    <scope>NUCLEOTIDE SEQUENCE [LARGE SCALE GENOMIC DNA]</scope>
    <source>
        <strain evidence="4">JCM 18055</strain>
    </source>
</reference>
<accession>A0ABP8W6F5</accession>
<dbReference type="EMBL" id="BAABIC010000004">
    <property type="protein sequence ID" value="GAA4682313.1"/>
    <property type="molecule type" value="Genomic_DNA"/>
</dbReference>
<sequence length="111" mass="12324">MNTGQPDPPDPHTVLGLGRSATAAEITAAYRRAVRDCHPDAPHPDRDRLAAVIAAYRRLRDQHAQQAAEQQRRPERRPAGGCDIPVRVRPHTPPPTPDLRVGPVRHHPDPR</sequence>
<dbReference type="Pfam" id="PF00226">
    <property type="entry name" value="DnaJ"/>
    <property type="match status" value="1"/>
</dbReference>
<dbReference type="InterPro" id="IPR001623">
    <property type="entry name" value="DnaJ_domain"/>
</dbReference>
<evidence type="ECO:0000259" key="2">
    <source>
        <dbReference type="PROSITE" id="PS50076"/>
    </source>
</evidence>
<gene>
    <name evidence="3" type="ORF">GCM10023215_15360</name>
</gene>
<feature type="region of interest" description="Disordered" evidence="1">
    <location>
        <begin position="60"/>
        <end position="111"/>
    </location>
</feature>
<name>A0ABP8W6F5_9PSEU</name>
<dbReference type="CDD" id="cd06257">
    <property type="entry name" value="DnaJ"/>
    <property type="match status" value="1"/>
</dbReference>
<keyword evidence="4" id="KW-1185">Reference proteome</keyword>
<dbReference type="SMART" id="SM00271">
    <property type="entry name" value="DnaJ"/>
    <property type="match status" value="1"/>
</dbReference>
<evidence type="ECO:0000313" key="3">
    <source>
        <dbReference type="EMBL" id="GAA4682313.1"/>
    </source>
</evidence>
<dbReference type="Gene3D" id="1.10.287.110">
    <property type="entry name" value="DnaJ domain"/>
    <property type="match status" value="1"/>
</dbReference>
<proteinExistence type="predicted"/>
<dbReference type="SUPFAM" id="SSF46565">
    <property type="entry name" value="Chaperone J-domain"/>
    <property type="match status" value="1"/>
</dbReference>
<evidence type="ECO:0000256" key="1">
    <source>
        <dbReference type="SAM" id="MobiDB-lite"/>
    </source>
</evidence>
<dbReference type="Proteomes" id="UP001500325">
    <property type="component" value="Unassembled WGS sequence"/>
</dbReference>
<comment type="caution">
    <text evidence="3">The sequence shown here is derived from an EMBL/GenBank/DDBJ whole genome shotgun (WGS) entry which is preliminary data.</text>
</comment>